<accession>A0ABQ5LD93</accession>
<name>A0ABQ5LD93_9GAMM</name>
<dbReference type="RefSeq" id="WP_261821374.1">
    <property type="nucleotide sequence ID" value="NZ_BRLJ01000001.1"/>
</dbReference>
<dbReference type="PANTHER" id="PTHR23026:SF123">
    <property type="entry name" value="NAD(P)H NITROREDUCTASE RV3131-RELATED"/>
    <property type="match status" value="1"/>
</dbReference>
<comment type="caution">
    <text evidence="1">The sequence shown here is derived from an EMBL/GenBank/DDBJ whole genome shotgun (WGS) entry which is preliminary data.</text>
</comment>
<evidence type="ECO:0000313" key="1">
    <source>
        <dbReference type="EMBL" id="GKX61591.1"/>
    </source>
</evidence>
<organism evidence="1 2">
    <name type="scientific">Pragia fontium</name>
    <dbReference type="NCBI Taxonomy" id="82985"/>
    <lineage>
        <taxon>Bacteria</taxon>
        <taxon>Pseudomonadati</taxon>
        <taxon>Pseudomonadota</taxon>
        <taxon>Gammaproteobacteria</taxon>
        <taxon>Enterobacterales</taxon>
        <taxon>Budviciaceae</taxon>
        <taxon>Pragia</taxon>
    </lineage>
</organism>
<reference evidence="1" key="1">
    <citation type="submission" date="2022-06" db="EMBL/GenBank/DDBJ databases">
        <title>Draft genome sequences of Pragia fontium str. JCM24417.</title>
        <authorList>
            <person name="Wakabayashi Y."/>
            <person name="Kojima K."/>
        </authorList>
    </citation>
    <scope>NUCLEOTIDE SEQUENCE</scope>
    <source>
        <strain evidence="1">JCM 24417</strain>
    </source>
</reference>
<dbReference type="Gene3D" id="3.40.109.10">
    <property type="entry name" value="NADH Oxidase"/>
    <property type="match status" value="1"/>
</dbReference>
<keyword evidence="2" id="KW-1185">Reference proteome</keyword>
<dbReference type="NCBIfam" id="NF047509">
    <property type="entry name" value="Rv3131_FMN_oxido"/>
    <property type="match status" value="1"/>
</dbReference>
<dbReference type="Proteomes" id="UP001059610">
    <property type="component" value="Unassembled WGS sequence"/>
</dbReference>
<dbReference type="EMBL" id="BRLJ01000001">
    <property type="protein sequence ID" value="GKX61591.1"/>
    <property type="molecule type" value="Genomic_DNA"/>
</dbReference>
<dbReference type="PANTHER" id="PTHR23026">
    <property type="entry name" value="NADPH NITROREDUCTASE"/>
    <property type="match status" value="1"/>
</dbReference>
<evidence type="ECO:0000313" key="2">
    <source>
        <dbReference type="Proteomes" id="UP001059610"/>
    </source>
</evidence>
<dbReference type="InterPro" id="IPR050627">
    <property type="entry name" value="Nitroreductase/BluB"/>
</dbReference>
<dbReference type="InterPro" id="IPR000415">
    <property type="entry name" value="Nitroreductase-like"/>
</dbReference>
<sequence>MQEQNDCFKQLIEFATKAPSGHNTQPWKFKPFDNKIEIYPDFDKKLPVVDKHDRELFISLGCATENLCIAASAMQYDSEVSISPEGIITIGLSKNTRASNNDLFGQVHQRQTNKNIYEYKMISDSTLIQCVSDIDAIAGIKLYFWEKDSIVFKKISELVLRGNTAQMRDPDFKNELIQWMRFNKKEVEVNNDGLSYAIFGAPSLPRCISKRIINFFLNDKSQNSSDIKKIDSSSHLILLTSSDDTIVNWIHTGRYLQRFLLRTTQDGIAHAYINQPCEVTFLREEMSKTLPIAQESPQILLRVGYAKPVLFSRRQSVDKVLL</sequence>
<dbReference type="SUPFAM" id="SSF55469">
    <property type="entry name" value="FMN-dependent nitroreductase-like"/>
    <property type="match status" value="2"/>
</dbReference>
<dbReference type="Gene3D" id="3.40.109.30">
    <property type="entry name" value="putative nitroreductase (tm1586), domain 2"/>
    <property type="match status" value="1"/>
</dbReference>
<protein>
    <submittedName>
        <fullName evidence="1">Tat pathway signal protein</fullName>
    </submittedName>
</protein>
<gene>
    <name evidence="1" type="ORF">SOASR032_01600</name>
</gene>
<proteinExistence type="predicted"/>